<sequence>MAVQEARGGADASAGRTGYGGAPGGAPGGAHGGGCTCGGCPHGAREGHRRAVAEFLLLREEFAAGQGLPAAVAHSAQASRQWVSEELTQSAGLVAERGRAEGEAWLARLWRRAVATVWALVLILLLVQALTAIGAGWTAARTAGLLAALLVAGALTAASWFHRARGGVLAPIIGEDNRLSTSRTVAAVWVLFVVYAVLVLVGRLAAASDHAERDTLISGLELARGAGVVTVLAVVCAIAVLVRRVVGLRVFGQRLQKVRADRPRAADLLTDDSGRGTFADIQYAVLSAVAVVFAAVRLARRPDQLPDLPWGLAVVVLVSAATYVAGKYAEGGRPVILSVVRSREAGDLDAPIRTGDDIEIRGAGFVPPGAQGADRLSRMVVRIGAVHVHVPLVPVAGGFRNPTDAVLTVPVPADVEPGRVEVQVVTAAGVETNRYAIDVTD</sequence>
<evidence type="ECO:0000313" key="3">
    <source>
        <dbReference type="Proteomes" id="UP001160499"/>
    </source>
</evidence>
<gene>
    <name evidence="2" type="ORF">M2283_004791</name>
</gene>
<dbReference type="Proteomes" id="UP001160499">
    <property type="component" value="Unassembled WGS sequence"/>
</dbReference>
<keyword evidence="1" id="KW-0812">Transmembrane</keyword>
<evidence type="ECO:0008006" key="4">
    <source>
        <dbReference type="Google" id="ProtNLM"/>
    </source>
</evidence>
<accession>A0ABT6LMC7</accession>
<evidence type="ECO:0000313" key="2">
    <source>
        <dbReference type="EMBL" id="MDH6217463.1"/>
    </source>
</evidence>
<organism evidence="2 3">
    <name type="scientific">Streptomyces pseudovenezuelae</name>
    <dbReference type="NCBI Taxonomy" id="67350"/>
    <lineage>
        <taxon>Bacteria</taxon>
        <taxon>Bacillati</taxon>
        <taxon>Actinomycetota</taxon>
        <taxon>Actinomycetes</taxon>
        <taxon>Kitasatosporales</taxon>
        <taxon>Streptomycetaceae</taxon>
        <taxon>Streptomyces</taxon>
        <taxon>Streptomyces aurantiacus group</taxon>
    </lineage>
</organism>
<keyword evidence="3" id="KW-1185">Reference proteome</keyword>
<protein>
    <recommendedName>
        <fullName evidence="4">Integral membrane protein</fullName>
    </recommendedName>
</protein>
<feature type="transmembrane region" description="Helical" evidence="1">
    <location>
        <begin position="226"/>
        <end position="246"/>
    </location>
</feature>
<feature type="transmembrane region" description="Helical" evidence="1">
    <location>
        <begin position="117"/>
        <end position="137"/>
    </location>
</feature>
<evidence type="ECO:0000256" key="1">
    <source>
        <dbReference type="SAM" id="Phobius"/>
    </source>
</evidence>
<comment type="caution">
    <text evidence="2">The sequence shown here is derived from an EMBL/GenBank/DDBJ whole genome shotgun (WGS) entry which is preliminary data.</text>
</comment>
<name>A0ABT6LMC7_9ACTN</name>
<feature type="transmembrane region" description="Helical" evidence="1">
    <location>
        <begin position="143"/>
        <end position="163"/>
    </location>
</feature>
<dbReference type="EMBL" id="JARXVH010000007">
    <property type="protein sequence ID" value="MDH6217463.1"/>
    <property type="molecule type" value="Genomic_DNA"/>
</dbReference>
<keyword evidence="1" id="KW-1133">Transmembrane helix</keyword>
<dbReference type="RefSeq" id="WP_432423115.1">
    <property type="nucleotide sequence ID" value="NZ_JARXVH010000007.1"/>
</dbReference>
<dbReference type="Gene3D" id="2.60.40.10">
    <property type="entry name" value="Immunoglobulins"/>
    <property type="match status" value="1"/>
</dbReference>
<dbReference type="InterPro" id="IPR013783">
    <property type="entry name" value="Ig-like_fold"/>
</dbReference>
<keyword evidence="1" id="KW-0472">Membrane</keyword>
<reference evidence="2 3" key="1">
    <citation type="submission" date="2023-04" db="EMBL/GenBank/DDBJ databases">
        <title>Forest soil microbial communities from Buena Vista Peninsula, Colon Province, Panama.</title>
        <authorList>
            <person name="Bouskill N."/>
        </authorList>
    </citation>
    <scope>NUCLEOTIDE SEQUENCE [LARGE SCALE GENOMIC DNA]</scope>
    <source>
        <strain evidence="2 3">GGS1</strain>
    </source>
</reference>
<proteinExistence type="predicted"/>
<feature type="transmembrane region" description="Helical" evidence="1">
    <location>
        <begin position="184"/>
        <end position="206"/>
    </location>
</feature>